<reference evidence="2 3" key="1">
    <citation type="submission" date="2020-03" db="EMBL/GenBank/DDBJ databases">
        <title>Draft Genome Sequence of Cudoniella acicularis.</title>
        <authorList>
            <person name="Buettner E."/>
            <person name="Kellner H."/>
        </authorList>
    </citation>
    <scope>NUCLEOTIDE SEQUENCE [LARGE SCALE GENOMIC DNA]</scope>
    <source>
        <strain evidence="2 3">DSM 108380</strain>
    </source>
</reference>
<dbReference type="Proteomes" id="UP000566819">
    <property type="component" value="Unassembled WGS sequence"/>
</dbReference>
<evidence type="ECO:0000256" key="1">
    <source>
        <dbReference type="SAM" id="MobiDB-lite"/>
    </source>
</evidence>
<accession>A0A8H4RPS6</accession>
<keyword evidence="3" id="KW-1185">Reference proteome</keyword>
<gene>
    <name evidence="2" type="ORF">G7Y89_g4289</name>
</gene>
<protein>
    <submittedName>
        <fullName evidence="2">Uncharacterized protein</fullName>
    </submittedName>
</protein>
<dbReference type="OrthoDB" id="3548789at2759"/>
<evidence type="ECO:0000313" key="3">
    <source>
        <dbReference type="Proteomes" id="UP000566819"/>
    </source>
</evidence>
<feature type="compositionally biased region" description="Basic and acidic residues" evidence="1">
    <location>
        <begin position="164"/>
        <end position="173"/>
    </location>
</feature>
<dbReference type="AlphaFoldDB" id="A0A8H4RPS6"/>
<dbReference type="EMBL" id="JAAMPI010000229">
    <property type="protein sequence ID" value="KAF4633827.1"/>
    <property type="molecule type" value="Genomic_DNA"/>
</dbReference>
<feature type="region of interest" description="Disordered" evidence="1">
    <location>
        <begin position="161"/>
        <end position="186"/>
    </location>
</feature>
<name>A0A8H4RPS6_9HELO</name>
<proteinExistence type="predicted"/>
<evidence type="ECO:0000313" key="2">
    <source>
        <dbReference type="EMBL" id="KAF4633827.1"/>
    </source>
</evidence>
<organism evidence="2 3">
    <name type="scientific">Cudoniella acicularis</name>
    <dbReference type="NCBI Taxonomy" id="354080"/>
    <lineage>
        <taxon>Eukaryota</taxon>
        <taxon>Fungi</taxon>
        <taxon>Dikarya</taxon>
        <taxon>Ascomycota</taxon>
        <taxon>Pezizomycotina</taxon>
        <taxon>Leotiomycetes</taxon>
        <taxon>Helotiales</taxon>
        <taxon>Tricladiaceae</taxon>
        <taxon>Cudoniella</taxon>
    </lineage>
</organism>
<sequence>MSPNLLVLVKKAIAPWTWQSQPDKTPQLHFSQDPVPGVYAITHDNQCFLVAVKPNGKKDAEGLFRKNPKEDSQFHLAKKLGKKATIINTNNTNDNTNGKSTTQSFQDSAVELPTSPFSDAYANSCTGASSISSNSASSYQRSGATAPNLVTFSSSRQSSIRFGEPLRSKDIDNTKSQSTASSVVYHDRVPTLKLPVRPNTMRTKSPYQTPSSSTGGAHFLESFSRSTAFTISTTFLPQKPSLINNNDAIDPVTRVYPKPQGQPRIQIVEPLVKQEAKRPLFTQNTTLPLYTYLAHPKPQPQLGTLAAIDFPGYKFLARPLQTTFSAPHNRHLFADELAAMTTFRDACPAFNISRSHISWYAGALSSLPNKWVLLDDGFSYVPVDEVVTWRPVVARKVGKRGRSVLCCVKRGEKKGTEEEVLFLPQHGADFMRPQSDQETAVRRDLIKKKLWMERVKNEKGEEDWRRLVRYLAK</sequence>
<comment type="caution">
    <text evidence="2">The sequence shown here is derived from an EMBL/GenBank/DDBJ whole genome shotgun (WGS) entry which is preliminary data.</text>
</comment>